<evidence type="ECO:0000259" key="7">
    <source>
        <dbReference type="PROSITE" id="PS51999"/>
    </source>
</evidence>
<keyword evidence="6" id="KW-1133">Transmembrane helix</keyword>
<organism evidence="8 9">
    <name type="scientific">Arachis hypogaea</name>
    <name type="common">Peanut</name>
    <dbReference type="NCBI Taxonomy" id="3818"/>
    <lineage>
        <taxon>Eukaryota</taxon>
        <taxon>Viridiplantae</taxon>
        <taxon>Streptophyta</taxon>
        <taxon>Embryophyta</taxon>
        <taxon>Tracheophyta</taxon>
        <taxon>Spermatophyta</taxon>
        <taxon>Magnoliopsida</taxon>
        <taxon>eudicotyledons</taxon>
        <taxon>Gunneridae</taxon>
        <taxon>Pentapetalae</taxon>
        <taxon>rosids</taxon>
        <taxon>fabids</taxon>
        <taxon>Fabales</taxon>
        <taxon>Fabaceae</taxon>
        <taxon>Papilionoideae</taxon>
        <taxon>50 kb inversion clade</taxon>
        <taxon>dalbergioids sensu lato</taxon>
        <taxon>Dalbergieae</taxon>
        <taxon>Pterocarpus clade</taxon>
        <taxon>Arachis</taxon>
    </lineage>
</organism>
<feature type="transmembrane region" description="Helical" evidence="6">
    <location>
        <begin position="173"/>
        <end position="192"/>
    </location>
</feature>
<dbReference type="PANTHER" id="PTHR33248">
    <property type="entry name" value="ZINC ION-BINDING PROTEIN"/>
    <property type="match status" value="1"/>
</dbReference>
<evidence type="ECO:0000256" key="5">
    <source>
        <dbReference type="SAM" id="MobiDB-lite"/>
    </source>
</evidence>
<accession>A0A444ZBL2</accession>
<keyword evidence="2 4" id="KW-0863">Zinc-finger</keyword>
<evidence type="ECO:0000256" key="2">
    <source>
        <dbReference type="ARBA" id="ARBA00022771"/>
    </source>
</evidence>
<comment type="caution">
    <text evidence="8">The sequence shown here is derived from an EMBL/GenBank/DDBJ whole genome shotgun (WGS) entry which is preliminary data.</text>
</comment>
<dbReference type="AlphaFoldDB" id="A0A444ZBL2"/>
<protein>
    <recommendedName>
        <fullName evidence="7">GRF-type domain-containing protein</fullName>
    </recommendedName>
</protein>
<evidence type="ECO:0000256" key="3">
    <source>
        <dbReference type="ARBA" id="ARBA00022833"/>
    </source>
</evidence>
<keyword evidence="1" id="KW-0479">Metal-binding</keyword>
<dbReference type="InterPro" id="IPR010666">
    <property type="entry name" value="Znf_GRF"/>
</dbReference>
<evidence type="ECO:0000313" key="9">
    <source>
        <dbReference type="Proteomes" id="UP000289738"/>
    </source>
</evidence>
<name>A0A444ZBL2_ARAHY</name>
<feature type="region of interest" description="Disordered" evidence="5">
    <location>
        <begin position="43"/>
        <end position="65"/>
    </location>
</feature>
<dbReference type="EMBL" id="SDMP01000014">
    <property type="protein sequence ID" value="RYR11570.1"/>
    <property type="molecule type" value="Genomic_DNA"/>
</dbReference>
<gene>
    <name evidence="8" type="ORF">Ahy_B04g069077</name>
</gene>
<sequence length="193" mass="20973">MTCQVEAEVSTECATWFASSGYVRGPATVGMATANSGASFSREKRCGGGDESWGSGMTADGSIPEGASRRMKKKFVPPVCNCGSYAILFESGTSKNPRRLFFGCSYFKNNTGHCKYFAWLDEYVASFCIDEVVQDGVSDPTKKMEERIAEIEKKMEEVKSDEKNSSTLSRWKVFGLILLGIVIGKGCSIVTAA</sequence>
<evidence type="ECO:0000256" key="1">
    <source>
        <dbReference type="ARBA" id="ARBA00022723"/>
    </source>
</evidence>
<dbReference type="GO" id="GO:0008270">
    <property type="term" value="F:zinc ion binding"/>
    <property type="evidence" value="ECO:0007669"/>
    <property type="project" value="UniProtKB-KW"/>
</dbReference>
<feature type="domain" description="GRF-type" evidence="7">
    <location>
        <begin position="80"/>
        <end position="123"/>
    </location>
</feature>
<evidence type="ECO:0000256" key="4">
    <source>
        <dbReference type="PROSITE-ProRule" id="PRU01343"/>
    </source>
</evidence>
<keyword evidence="9" id="KW-1185">Reference proteome</keyword>
<evidence type="ECO:0000256" key="6">
    <source>
        <dbReference type="SAM" id="Phobius"/>
    </source>
</evidence>
<dbReference type="Proteomes" id="UP000289738">
    <property type="component" value="Chromosome B04"/>
</dbReference>
<dbReference type="PROSITE" id="PS51999">
    <property type="entry name" value="ZF_GRF"/>
    <property type="match status" value="1"/>
</dbReference>
<keyword evidence="6" id="KW-0812">Transmembrane</keyword>
<proteinExistence type="predicted"/>
<evidence type="ECO:0000313" key="8">
    <source>
        <dbReference type="EMBL" id="RYR11570.1"/>
    </source>
</evidence>
<reference evidence="8 9" key="1">
    <citation type="submission" date="2019-01" db="EMBL/GenBank/DDBJ databases">
        <title>Sequencing of cultivated peanut Arachis hypogaea provides insights into genome evolution and oil improvement.</title>
        <authorList>
            <person name="Chen X."/>
        </authorList>
    </citation>
    <scope>NUCLEOTIDE SEQUENCE [LARGE SCALE GENOMIC DNA]</scope>
    <source>
        <strain evidence="9">cv. Fuhuasheng</strain>
        <tissue evidence="8">Leaves</tissue>
    </source>
</reference>
<keyword evidence="3" id="KW-0862">Zinc</keyword>
<keyword evidence="6" id="KW-0472">Membrane</keyword>